<evidence type="ECO:0000313" key="2">
    <source>
        <dbReference type="EMBL" id="VDL69503.1"/>
    </source>
</evidence>
<dbReference type="WBParaSite" id="NBR_0000591301-mRNA-1">
    <property type="protein sequence ID" value="NBR_0000591301-mRNA-1"/>
    <property type="gene ID" value="NBR_0000591301"/>
</dbReference>
<dbReference type="EMBL" id="UYSL01019765">
    <property type="protein sequence ID" value="VDL69503.1"/>
    <property type="molecule type" value="Genomic_DNA"/>
</dbReference>
<gene>
    <name evidence="2" type="ORF">NBR_LOCUS5914</name>
</gene>
<dbReference type="PANTHER" id="PTHR12771">
    <property type="entry name" value="ENGULFMENT AND CELL MOTILITY"/>
    <property type="match status" value="1"/>
</dbReference>
<organism evidence="4">
    <name type="scientific">Nippostrongylus brasiliensis</name>
    <name type="common">Rat hookworm</name>
    <dbReference type="NCBI Taxonomy" id="27835"/>
    <lineage>
        <taxon>Eukaryota</taxon>
        <taxon>Metazoa</taxon>
        <taxon>Ecdysozoa</taxon>
        <taxon>Nematoda</taxon>
        <taxon>Chromadorea</taxon>
        <taxon>Rhabditida</taxon>
        <taxon>Rhabditina</taxon>
        <taxon>Rhabditomorpha</taxon>
        <taxon>Strongyloidea</taxon>
        <taxon>Heligmosomidae</taxon>
        <taxon>Nippostrongylus</taxon>
    </lineage>
</organism>
<keyword evidence="3" id="KW-1185">Reference proteome</keyword>
<sequence>MALVSSRERKSFALSIYQFVANLLDEVLDAVVTLLTRKKRLERVNRSSLYLLIELFVKVEKLRKEEYQRGNAVHEGKLLELWRLLKPDDKISACTGKHWRTLGFQSDDPSRDFRGMGILSLDQLIYMARNEPRCMRSIVVLSNHPRIGFPLVITGINITSLCHHLLTEGLLKNHFHNTLEKEVELEDFHKTFCKIFSLFAEYWKKENPPSIMSFNNVRMNFERILIPQLRSESSQLSTVLV</sequence>
<feature type="domain" description="ELMO" evidence="1">
    <location>
        <begin position="73"/>
        <end position="229"/>
    </location>
</feature>
<proteinExistence type="predicted"/>
<accession>A0A0N4XTI2</accession>
<name>A0A0N4XTI2_NIPBR</name>
<dbReference type="GO" id="GO:0005096">
    <property type="term" value="F:GTPase activator activity"/>
    <property type="evidence" value="ECO:0007669"/>
    <property type="project" value="TreeGrafter"/>
</dbReference>
<reference evidence="4" key="1">
    <citation type="submission" date="2017-02" db="UniProtKB">
        <authorList>
            <consortium name="WormBaseParasite"/>
        </authorList>
    </citation>
    <scope>IDENTIFICATION</scope>
</reference>
<evidence type="ECO:0000259" key="1">
    <source>
        <dbReference type="PROSITE" id="PS51335"/>
    </source>
</evidence>
<dbReference type="STRING" id="27835.A0A0N4XTI2"/>
<dbReference type="Proteomes" id="UP000271162">
    <property type="component" value="Unassembled WGS sequence"/>
</dbReference>
<dbReference type="OMA" id="HHNLHGC"/>
<dbReference type="AlphaFoldDB" id="A0A0N4XTI2"/>
<dbReference type="Pfam" id="PF04727">
    <property type="entry name" value="ELMO_CED12"/>
    <property type="match status" value="1"/>
</dbReference>
<dbReference type="PANTHER" id="PTHR12771:SF51">
    <property type="entry name" value="LD01482P"/>
    <property type="match status" value="1"/>
</dbReference>
<evidence type="ECO:0000313" key="4">
    <source>
        <dbReference type="WBParaSite" id="NBR_0000591301-mRNA-1"/>
    </source>
</evidence>
<dbReference type="InterPro" id="IPR050868">
    <property type="entry name" value="ELMO_domain-containing"/>
</dbReference>
<dbReference type="InterPro" id="IPR006816">
    <property type="entry name" value="ELMO_dom"/>
</dbReference>
<reference evidence="2 3" key="2">
    <citation type="submission" date="2018-11" db="EMBL/GenBank/DDBJ databases">
        <authorList>
            <consortium name="Pathogen Informatics"/>
        </authorList>
    </citation>
    <scope>NUCLEOTIDE SEQUENCE [LARGE SCALE GENOMIC DNA]</scope>
</reference>
<protein>
    <submittedName>
        <fullName evidence="4">Engulfment and cell motility, putative (inferred by orthology to a S. mansoni protein)</fullName>
    </submittedName>
</protein>
<dbReference type="PROSITE" id="PS51335">
    <property type="entry name" value="ELMO"/>
    <property type="match status" value="1"/>
</dbReference>
<evidence type="ECO:0000313" key="3">
    <source>
        <dbReference type="Proteomes" id="UP000271162"/>
    </source>
</evidence>